<proteinExistence type="predicted"/>
<name>A0ACC2G5S9_DALPE</name>
<sequence>MRLRMDIAVPLVMVFLTYFCGAALLRKSTAADFLRPGRERRGLECFSADCSTEGSEAEELLEAKSDYDRSKILLNSDTGAKKYSSLGSEHTMEEGSGM</sequence>
<evidence type="ECO:0000313" key="2">
    <source>
        <dbReference type="Proteomes" id="UP001157502"/>
    </source>
</evidence>
<comment type="caution">
    <text evidence="1">The sequence shown here is derived from an EMBL/GenBank/DDBJ whole genome shotgun (WGS) entry which is preliminary data.</text>
</comment>
<dbReference type="EMBL" id="CM055744">
    <property type="protein sequence ID" value="KAJ7998932.1"/>
    <property type="molecule type" value="Genomic_DNA"/>
</dbReference>
<organism evidence="1 2">
    <name type="scientific">Dallia pectoralis</name>
    <name type="common">Alaska blackfish</name>
    <dbReference type="NCBI Taxonomy" id="75939"/>
    <lineage>
        <taxon>Eukaryota</taxon>
        <taxon>Metazoa</taxon>
        <taxon>Chordata</taxon>
        <taxon>Craniata</taxon>
        <taxon>Vertebrata</taxon>
        <taxon>Euteleostomi</taxon>
        <taxon>Actinopterygii</taxon>
        <taxon>Neopterygii</taxon>
        <taxon>Teleostei</taxon>
        <taxon>Protacanthopterygii</taxon>
        <taxon>Esociformes</taxon>
        <taxon>Umbridae</taxon>
        <taxon>Dallia</taxon>
    </lineage>
</organism>
<reference evidence="1" key="1">
    <citation type="submission" date="2021-05" db="EMBL/GenBank/DDBJ databases">
        <authorList>
            <person name="Pan Q."/>
            <person name="Jouanno E."/>
            <person name="Zahm M."/>
            <person name="Klopp C."/>
            <person name="Cabau C."/>
            <person name="Louis A."/>
            <person name="Berthelot C."/>
            <person name="Parey E."/>
            <person name="Roest Crollius H."/>
            <person name="Montfort J."/>
            <person name="Robinson-Rechavi M."/>
            <person name="Bouchez O."/>
            <person name="Lampietro C."/>
            <person name="Lopez Roques C."/>
            <person name="Donnadieu C."/>
            <person name="Postlethwait J."/>
            <person name="Bobe J."/>
            <person name="Dillon D."/>
            <person name="Chandos A."/>
            <person name="von Hippel F."/>
            <person name="Guiguen Y."/>
        </authorList>
    </citation>
    <scope>NUCLEOTIDE SEQUENCE</scope>
    <source>
        <strain evidence="1">YG-Jan2019</strain>
    </source>
</reference>
<accession>A0ACC2G5S9</accession>
<dbReference type="Proteomes" id="UP001157502">
    <property type="component" value="Chromosome 17"/>
</dbReference>
<evidence type="ECO:0000313" key="1">
    <source>
        <dbReference type="EMBL" id="KAJ7998932.1"/>
    </source>
</evidence>
<gene>
    <name evidence="1" type="ORF">DPEC_G00210120</name>
</gene>
<protein>
    <submittedName>
        <fullName evidence="1">Uncharacterized protein</fullName>
    </submittedName>
</protein>
<keyword evidence="2" id="KW-1185">Reference proteome</keyword>